<protein>
    <submittedName>
        <fullName evidence="3">SCO family protein</fullName>
    </submittedName>
</protein>
<gene>
    <name evidence="3" type="ORF">IXB50_15940</name>
</gene>
<dbReference type="SUPFAM" id="SSF52833">
    <property type="entry name" value="Thioredoxin-like"/>
    <property type="match status" value="1"/>
</dbReference>
<reference evidence="3" key="1">
    <citation type="submission" date="2020-11" db="EMBL/GenBank/DDBJ databases">
        <authorList>
            <person name="Konstantinou D."/>
            <person name="Gkelis S."/>
            <person name="Popin R."/>
            <person name="Fewer D."/>
            <person name="Sivonen K."/>
        </authorList>
    </citation>
    <scope>NUCLEOTIDE SEQUENCE</scope>
    <source>
        <strain evidence="3">TAU-MAC 1115</strain>
    </source>
</reference>
<proteinExistence type="inferred from homology"/>
<dbReference type="Pfam" id="PF02630">
    <property type="entry name" value="SCO1-SenC"/>
    <property type="match status" value="1"/>
</dbReference>
<keyword evidence="4" id="KW-1185">Reference proteome</keyword>
<comment type="caution">
    <text evidence="3">The sequence shown here is derived from an EMBL/GenBank/DDBJ whole genome shotgun (WGS) entry which is preliminary data.</text>
</comment>
<dbReference type="Gene3D" id="3.40.30.10">
    <property type="entry name" value="Glutaredoxin"/>
    <property type="match status" value="1"/>
</dbReference>
<evidence type="ECO:0000256" key="2">
    <source>
        <dbReference type="SAM" id="MobiDB-lite"/>
    </source>
</evidence>
<dbReference type="InterPro" id="IPR036249">
    <property type="entry name" value="Thioredoxin-like_sf"/>
</dbReference>
<name>A0A947DHC2_9CYAN</name>
<sequence>MTESCTPPRRGPYADYFPNVIVYDHEHQKARFYDDLLLDRMVLINCMSVQDDAVRPVTQNLLQVQNLLGHRLGRDVFMYSLTIDPERDTPTVLRAFADHHGVKPGWQFLTGTSEVMTTLRDRLFAHSGGHAPGTNPESDCSMGMIRYGNESVGLWGSVATLAKPEQIVQRVAWITPRAQPEGAPRRSGPLPLTSENFGHRVNA</sequence>
<evidence type="ECO:0000256" key="1">
    <source>
        <dbReference type="ARBA" id="ARBA00010996"/>
    </source>
</evidence>
<dbReference type="Proteomes" id="UP000717364">
    <property type="component" value="Unassembled WGS sequence"/>
</dbReference>
<dbReference type="InterPro" id="IPR003782">
    <property type="entry name" value="SCO1/SenC"/>
</dbReference>
<dbReference type="EMBL" id="JADOES010000035">
    <property type="protein sequence ID" value="MBT9316921.1"/>
    <property type="molecule type" value="Genomic_DNA"/>
</dbReference>
<dbReference type="AlphaFoldDB" id="A0A947DHC2"/>
<dbReference type="RefSeq" id="WP_215609987.1">
    <property type="nucleotide sequence ID" value="NZ_JADOES010000035.1"/>
</dbReference>
<feature type="region of interest" description="Disordered" evidence="2">
    <location>
        <begin position="178"/>
        <end position="203"/>
    </location>
</feature>
<organism evidence="3 4">
    <name type="scientific">Leptothoe spongobia TAU-MAC 1115</name>
    <dbReference type="NCBI Taxonomy" id="1967444"/>
    <lineage>
        <taxon>Bacteria</taxon>
        <taxon>Bacillati</taxon>
        <taxon>Cyanobacteriota</taxon>
        <taxon>Cyanophyceae</taxon>
        <taxon>Nodosilineales</taxon>
        <taxon>Cymatolegaceae</taxon>
        <taxon>Leptothoe</taxon>
        <taxon>Leptothoe spongobia</taxon>
    </lineage>
</organism>
<evidence type="ECO:0000313" key="4">
    <source>
        <dbReference type="Proteomes" id="UP000717364"/>
    </source>
</evidence>
<accession>A0A947DHC2</accession>
<reference evidence="3" key="2">
    <citation type="journal article" date="2021" name="Mar. Drugs">
        <title>Genome Reduction and Secondary Metabolism of the Marine Sponge-Associated Cyanobacterium Leptothoe.</title>
        <authorList>
            <person name="Konstantinou D."/>
            <person name="Popin R.V."/>
            <person name="Fewer D.P."/>
            <person name="Sivonen K."/>
            <person name="Gkelis S."/>
        </authorList>
    </citation>
    <scope>NUCLEOTIDE SEQUENCE</scope>
    <source>
        <strain evidence="3">TAU-MAC 1115</strain>
    </source>
</reference>
<comment type="similarity">
    <text evidence="1">Belongs to the SCO1/2 family.</text>
</comment>
<evidence type="ECO:0000313" key="3">
    <source>
        <dbReference type="EMBL" id="MBT9316921.1"/>
    </source>
</evidence>